<accession>A0ABX0H887</accession>
<dbReference type="Proteomes" id="UP000649799">
    <property type="component" value="Unassembled WGS sequence"/>
</dbReference>
<name>A0ABX0H887_9BACT</name>
<feature type="domain" description="Antitoxin Xre/MbcA/ParS-like toxin-binding" evidence="1">
    <location>
        <begin position="76"/>
        <end position="124"/>
    </location>
</feature>
<proteinExistence type="predicted"/>
<evidence type="ECO:0000313" key="3">
    <source>
        <dbReference type="EMBL" id="NHE58094.1"/>
    </source>
</evidence>
<organism evidence="3 4">
    <name type="scientific">Cyclobacterium plantarum</name>
    <dbReference type="NCBI Taxonomy" id="2716263"/>
    <lineage>
        <taxon>Bacteria</taxon>
        <taxon>Pseudomonadati</taxon>
        <taxon>Bacteroidota</taxon>
        <taxon>Cytophagia</taxon>
        <taxon>Cytophagales</taxon>
        <taxon>Cyclobacteriaceae</taxon>
        <taxon>Cyclobacterium</taxon>
    </lineage>
</organism>
<evidence type="ECO:0000313" key="4">
    <source>
        <dbReference type="Proteomes" id="UP000649799"/>
    </source>
</evidence>
<dbReference type="Pfam" id="PF09722">
    <property type="entry name" value="Xre_MbcA_ParS_C"/>
    <property type="match status" value="1"/>
</dbReference>
<dbReference type="EMBL" id="JAANYN010000006">
    <property type="protein sequence ID" value="NHE58094.1"/>
    <property type="molecule type" value="Genomic_DNA"/>
</dbReference>
<dbReference type="Pfam" id="PF20432">
    <property type="entry name" value="Xre-like-HTH"/>
    <property type="match status" value="1"/>
</dbReference>
<evidence type="ECO:0000259" key="1">
    <source>
        <dbReference type="Pfam" id="PF09722"/>
    </source>
</evidence>
<protein>
    <submittedName>
        <fullName evidence="3">DUF2384 domain-containing protein</fullName>
    </submittedName>
</protein>
<dbReference type="InterPro" id="IPR011979">
    <property type="entry name" value="Antitox_Xre"/>
</dbReference>
<sequence>MEVRDDFQVVYQVDKGIHIDLFDELLKKSGLQKQVLSALLGLDPRTIDNYRNKGRSFGALEGELLLKLNELFEFGAEVFESSKVFRDWLHSPAFAFDNKQPLDFLKSNTGVDLVMQALLRIAHGYVV</sequence>
<dbReference type="RefSeq" id="WP_166148174.1">
    <property type="nucleotide sequence ID" value="NZ_JAANYN010000006.1"/>
</dbReference>
<gene>
    <name evidence="3" type="ORF">G9Q97_14875</name>
</gene>
<dbReference type="InterPro" id="IPR024467">
    <property type="entry name" value="Xre/MbcA/ParS-like_toxin-bd"/>
</dbReference>
<comment type="caution">
    <text evidence="3">The sequence shown here is derived from an EMBL/GenBank/DDBJ whole genome shotgun (WGS) entry which is preliminary data.</text>
</comment>
<feature type="domain" description="Antitoxin Xre-like helix-turn-helix" evidence="2">
    <location>
        <begin position="12"/>
        <end position="68"/>
    </location>
</feature>
<reference evidence="3 4" key="1">
    <citation type="submission" date="2020-03" db="EMBL/GenBank/DDBJ databases">
        <title>Cyclobacterium plantarum sp. nov., a marine bacterium isolated from a coastal-marine wetland.</title>
        <authorList>
            <person name="Sanchez-Porro C."/>
            <person name="Ventosa A."/>
            <person name="Amoozegar M."/>
        </authorList>
    </citation>
    <scope>NUCLEOTIDE SEQUENCE [LARGE SCALE GENOMIC DNA]</scope>
    <source>
        <strain evidence="3 4">GBPx2</strain>
    </source>
</reference>
<evidence type="ECO:0000259" key="2">
    <source>
        <dbReference type="Pfam" id="PF20432"/>
    </source>
</evidence>
<dbReference type="NCBIfam" id="TIGR02293">
    <property type="entry name" value="TAS_TIGR02293"/>
    <property type="match status" value="1"/>
</dbReference>
<keyword evidence="4" id="KW-1185">Reference proteome</keyword>
<dbReference type="InterPro" id="IPR046847">
    <property type="entry name" value="Xre-like_HTH"/>
</dbReference>